<evidence type="ECO:0000313" key="3">
    <source>
        <dbReference type="Proteomes" id="UP000678228"/>
    </source>
</evidence>
<organism evidence="2 3">
    <name type="scientific">Halalkalibacter suaedae</name>
    <dbReference type="NCBI Taxonomy" id="2822140"/>
    <lineage>
        <taxon>Bacteria</taxon>
        <taxon>Bacillati</taxon>
        <taxon>Bacillota</taxon>
        <taxon>Bacilli</taxon>
        <taxon>Bacillales</taxon>
        <taxon>Bacillaceae</taxon>
        <taxon>Halalkalibacter</taxon>
    </lineage>
</organism>
<sequence>MAEHKTTEVRVGKLLYWFGLIVFGGMYLTAIIDGHHYAEKGYLMSYLFFITGCAIIYYAIVFLFDQKKLKKE</sequence>
<evidence type="ECO:0000313" key="2">
    <source>
        <dbReference type="EMBL" id="MBP3949545.1"/>
    </source>
</evidence>
<dbReference type="AlphaFoldDB" id="A0A940WWM0"/>
<dbReference type="Proteomes" id="UP000678228">
    <property type="component" value="Unassembled WGS sequence"/>
</dbReference>
<comment type="caution">
    <text evidence="2">The sequence shown here is derived from an EMBL/GenBank/DDBJ whole genome shotgun (WGS) entry which is preliminary data.</text>
</comment>
<keyword evidence="1" id="KW-1133">Transmembrane helix</keyword>
<feature type="transmembrane region" description="Helical" evidence="1">
    <location>
        <begin position="44"/>
        <end position="64"/>
    </location>
</feature>
<accession>A0A940WWM0</accession>
<gene>
    <name evidence="2" type="ORF">J7W16_00270</name>
</gene>
<reference evidence="2" key="1">
    <citation type="submission" date="2021-03" db="EMBL/GenBank/DDBJ databases">
        <title>Bacillus suaedae sp. nov., isolated from Suaeda aralocaspica.</title>
        <authorList>
            <person name="Lei R.F.R."/>
        </authorList>
    </citation>
    <scope>NUCLEOTIDE SEQUENCE</scope>
    <source>
        <strain evidence="2">YZJH907-2</strain>
    </source>
</reference>
<dbReference type="RefSeq" id="WP_210594930.1">
    <property type="nucleotide sequence ID" value="NZ_JAGKSQ010000001.1"/>
</dbReference>
<name>A0A940WWM0_9BACI</name>
<dbReference type="EMBL" id="JAGKSQ010000001">
    <property type="protein sequence ID" value="MBP3949545.1"/>
    <property type="molecule type" value="Genomic_DNA"/>
</dbReference>
<keyword evidence="3" id="KW-1185">Reference proteome</keyword>
<keyword evidence="1" id="KW-0472">Membrane</keyword>
<protein>
    <submittedName>
        <fullName evidence="2">Uncharacterized protein</fullName>
    </submittedName>
</protein>
<proteinExistence type="predicted"/>
<keyword evidence="1" id="KW-0812">Transmembrane</keyword>
<feature type="transmembrane region" description="Helical" evidence="1">
    <location>
        <begin position="14"/>
        <end position="32"/>
    </location>
</feature>
<evidence type="ECO:0000256" key="1">
    <source>
        <dbReference type="SAM" id="Phobius"/>
    </source>
</evidence>